<sequence>MNSGADVKPEALTDDQCWNLLARCSLGRLAVAIDGQPEIFPVNYVVDGPRVLFRTAPGSKLAELTANPRVAFEVDE</sequence>
<evidence type="ECO:0000313" key="2">
    <source>
        <dbReference type="Proteomes" id="UP001610861"/>
    </source>
</evidence>
<dbReference type="InterPro" id="IPR012349">
    <property type="entry name" value="Split_barrel_FMN-bd"/>
</dbReference>
<dbReference type="RefSeq" id="WP_396640159.1">
    <property type="nucleotide sequence ID" value="NZ_JBIQWL010000002.1"/>
</dbReference>
<dbReference type="InterPro" id="IPR024747">
    <property type="entry name" value="Pyridox_Oxase-rel"/>
</dbReference>
<comment type="caution">
    <text evidence="1">The sequence shown here is derived from an EMBL/GenBank/DDBJ whole genome shotgun (WGS) entry which is preliminary data.</text>
</comment>
<name>A0ABW7Q5T9_9MICO</name>
<reference evidence="1 2" key="1">
    <citation type="submission" date="2024-09" db="EMBL/GenBank/DDBJ databases">
        <authorList>
            <person name="Pan X."/>
        </authorList>
    </citation>
    <scope>NUCLEOTIDE SEQUENCE [LARGE SCALE GENOMIC DNA]</scope>
    <source>
        <strain evidence="1 2">B2969</strain>
    </source>
</reference>
<dbReference type="Gene3D" id="2.30.110.10">
    <property type="entry name" value="Electron Transport, Fmn-binding Protein, Chain A"/>
    <property type="match status" value="1"/>
</dbReference>
<accession>A0ABW7Q5T9</accession>
<protein>
    <submittedName>
        <fullName evidence="1">Pyridoxamine 5'-phosphate oxidase family protein</fullName>
    </submittedName>
</protein>
<proteinExistence type="predicted"/>
<dbReference type="SUPFAM" id="SSF50475">
    <property type="entry name" value="FMN-binding split barrel"/>
    <property type="match status" value="1"/>
</dbReference>
<dbReference type="EMBL" id="JBIQWL010000002">
    <property type="protein sequence ID" value="MFH8250225.1"/>
    <property type="molecule type" value="Genomic_DNA"/>
</dbReference>
<organism evidence="1 2">
    <name type="scientific">Microbacterium alkaliflavum</name>
    <dbReference type="NCBI Taxonomy" id="3248839"/>
    <lineage>
        <taxon>Bacteria</taxon>
        <taxon>Bacillati</taxon>
        <taxon>Actinomycetota</taxon>
        <taxon>Actinomycetes</taxon>
        <taxon>Micrococcales</taxon>
        <taxon>Microbacteriaceae</taxon>
        <taxon>Microbacterium</taxon>
    </lineage>
</organism>
<evidence type="ECO:0000313" key="1">
    <source>
        <dbReference type="EMBL" id="MFH8250225.1"/>
    </source>
</evidence>
<gene>
    <name evidence="1" type="ORF">ACH3VR_07660</name>
</gene>
<keyword evidence="2" id="KW-1185">Reference proteome</keyword>
<dbReference type="Pfam" id="PF12900">
    <property type="entry name" value="Pyridox_ox_2"/>
    <property type="match status" value="1"/>
</dbReference>
<dbReference type="Proteomes" id="UP001610861">
    <property type="component" value="Unassembled WGS sequence"/>
</dbReference>